<name>A0A850EK95_9BACL</name>
<evidence type="ECO:0000313" key="3">
    <source>
        <dbReference type="Proteomes" id="UP000564806"/>
    </source>
</evidence>
<dbReference type="Pfam" id="PF13529">
    <property type="entry name" value="Peptidase_C39_2"/>
    <property type="match status" value="1"/>
</dbReference>
<dbReference type="InterPro" id="IPR039564">
    <property type="entry name" value="Peptidase_C39-like"/>
</dbReference>
<dbReference type="EMBL" id="JABWCS010000209">
    <property type="protein sequence ID" value="NUU61485.1"/>
    <property type="molecule type" value="Genomic_DNA"/>
</dbReference>
<comment type="caution">
    <text evidence="2">The sequence shown here is derived from an EMBL/GenBank/DDBJ whole genome shotgun (WGS) entry which is preliminary data.</text>
</comment>
<organism evidence="2 3">
    <name type="scientific">Paenibacillus agri</name>
    <dbReference type="NCBI Taxonomy" id="2744309"/>
    <lineage>
        <taxon>Bacteria</taxon>
        <taxon>Bacillati</taxon>
        <taxon>Bacillota</taxon>
        <taxon>Bacilli</taxon>
        <taxon>Bacillales</taxon>
        <taxon>Paenibacillaceae</taxon>
        <taxon>Paenibacillus</taxon>
    </lineage>
</organism>
<feature type="domain" description="Peptidase C39-like" evidence="1">
    <location>
        <begin position="10"/>
        <end position="170"/>
    </location>
</feature>
<gene>
    <name evidence="2" type="ORF">HPT30_14175</name>
</gene>
<reference evidence="2" key="1">
    <citation type="submission" date="2020-06" db="EMBL/GenBank/DDBJ databases">
        <title>Paenibacillus sp. nov., isolated from soil.</title>
        <authorList>
            <person name="Seo Y.L."/>
        </authorList>
    </citation>
    <scope>NUCLEOTIDE SEQUENCE [LARGE SCALE GENOMIC DNA]</scope>
    <source>
        <strain evidence="2">JW14</strain>
    </source>
</reference>
<dbReference type="Proteomes" id="UP000564806">
    <property type="component" value="Unassembled WGS sequence"/>
</dbReference>
<evidence type="ECO:0000259" key="1">
    <source>
        <dbReference type="Pfam" id="PF13529"/>
    </source>
</evidence>
<dbReference type="AlphaFoldDB" id="A0A850EK95"/>
<proteinExistence type="predicted"/>
<accession>A0A850EK95</accession>
<protein>
    <submittedName>
        <fullName evidence="2">C39 family peptidase</fullName>
    </submittedName>
</protein>
<dbReference type="RefSeq" id="WP_175372011.1">
    <property type="nucleotide sequence ID" value="NZ_JABWCS010000209.1"/>
</dbReference>
<sequence>MKHKVTSHRLNIEPYSQWEQGVSSPGSACGPATMAAILEYWSRHMDLTGAPVLGKQHFGSRAAQINHLYSCHGGRPWGMSVRGFVKGIRAFLRAEAGDNGQGKLTAQSYVFRDWETYKAEINAGRPVAIKFDKWTSLRWRGRYLYDYHWVVGIGYEEPYDGNGPSIIVHDNGSRYKDGAATPGRECRVDYQANRDIITMVGLNLTPFPRSRK</sequence>
<keyword evidence="3" id="KW-1185">Reference proteome</keyword>
<evidence type="ECO:0000313" key="2">
    <source>
        <dbReference type="EMBL" id="NUU61485.1"/>
    </source>
</evidence>
<dbReference type="Gene3D" id="3.90.70.10">
    <property type="entry name" value="Cysteine proteinases"/>
    <property type="match status" value="1"/>
</dbReference>